<sequence>MRHGIVLLPEQRWSAARDRWRRAEELGFDHAWTYDHLMWRWLRDETWFGCLPTLTAAAGVTSKMRLGSLVATPTFRHPVPFAKELMTLDDISGGRLICGVGSGAGGYDESVFGDAPGGSRSARFAEFLELTELLLRQPLTSYEGQYYRCVDARMEPGCVQRPHVPFAVAATGPKAMGLAARYGETWLTAGAPGRFDARRWDLVVPELKDQLRAFEDACVAAGRDPASAGKLLVTGATVGGVLDSAQSFADASGTFADLGFTDLVVHWPRESEPYQGDERVLDSLDLS</sequence>
<dbReference type="GO" id="GO:0008726">
    <property type="term" value="F:alkanesulfonate monooxygenase activity"/>
    <property type="evidence" value="ECO:0007669"/>
    <property type="project" value="TreeGrafter"/>
</dbReference>
<feature type="domain" description="Luciferase-like" evidence="5">
    <location>
        <begin position="5"/>
        <end position="196"/>
    </location>
</feature>
<evidence type="ECO:0000313" key="7">
    <source>
        <dbReference type="Proteomes" id="UP000198878"/>
    </source>
</evidence>
<keyword evidence="2" id="KW-0288">FMN</keyword>
<gene>
    <name evidence="6" type="ORF">SAMN05421837_114100</name>
</gene>
<dbReference type="EMBL" id="FNUJ01000014">
    <property type="protein sequence ID" value="SEF37540.1"/>
    <property type="molecule type" value="Genomic_DNA"/>
</dbReference>
<dbReference type="STRING" id="218821.SAMN05421837_114100"/>
<evidence type="ECO:0000259" key="5">
    <source>
        <dbReference type="Pfam" id="PF00296"/>
    </source>
</evidence>
<dbReference type="InterPro" id="IPR011251">
    <property type="entry name" value="Luciferase-like_dom"/>
</dbReference>
<dbReference type="PANTHER" id="PTHR42847">
    <property type="entry name" value="ALKANESULFONATE MONOOXYGENASE"/>
    <property type="match status" value="1"/>
</dbReference>
<dbReference type="RefSeq" id="WP_086678496.1">
    <property type="nucleotide sequence ID" value="NZ_FNUJ01000014.1"/>
</dbReference>
<keyword evidence="3" id="KW-0560">Oxidoreductase</keyword>
<keyword evidence="7" id="KW-1185">Reference proteome</keyword>
<reference evidence="7" key="1">
    <citation type="submission" date="2016-10" db="EMBL/GenBank/DDBJ databases">
        <authorList>
            <person name="Varghese N."/>
            <person name="Submissions S."/>
        </authorList>
    </citation>
    <scope>NUCLEOTIDE SEQUENCE [LARGE SCALE GENOMIC DNA]</scope>
    <source>
        <strain evidence="7">DSM 44654</strain>
    </source>
</reference>
<evidence type="ECO:0000313" key="6">
    <source>
        <dbReference type="EMBL" id="SEF37540.1"/>
    </source>
</evidence>
<dbReference type="InterPro" id="IPR050172">
    <property type="entry name" value="SsuD_RutA_monooxygenase"/>
</dbReference>
<dbReference type="SUPFAM" id="SSF51679">
    <property type="entry name" value="Bacterial luciferase-like"/>
    <property type="match status" value="1"/>
</dbReference>
<proteinExistence type="predicted"/>
<name>A0A1H5RGU4_9PSEU</name>
<accession>A0A1H5RGU4</accession>
<dbReference type="AlphaFoldDB" id="A0A1H5RGU4"/>
<dbReference type="OrthoDB" id="7374740at2"/>
<protein>
    <submittedName>
        <fullName evidence="6">Luciferase-like monooxygenase</fullName>
    </submittedName>
</protein>
<dbReference type="Gene3D" id="3.20.20.30">
    <property type="entry name" value="Luciferase-like domain"/>
    <property type="match status" value="1"/>
</dbReference>
<evidence type="ECO:0000256" key="4">
    <source>
        <dbReference type="ARBA" id="ARBA00023033"/>
    </source>
</evidence>
<evidence type="ECO:0000256" key="3">
    <source>
        <dbReference type="ARBA" id="ARBA00023002"/>
    </source>
</evidence>
<evidence type="ECO:0000256" key="2">
    <source>
        <dbReference type="ARBA" id="ARBA00022643"/>
    </source>
</evidence>
<dbReference type="PANTHER" id="PTHR42847:SF4">
    <property type="entry name" value="ALKANESULFONATE MONOOXYGENASE-RELATED"/>
    <property type="match status" value="1"/>
</dbReference>
<dbReference type="Proteomes" id="UP000198878">
    <property type="component" value="Unassembled WGS sequence"/>
</dbReference>
<keyword evidence="4 6" id="KW-0503">Monooxygenase</keyword>
<keyword evidence="1" id="KW-0285">Flavoprotein</keyword>
<dbReference type="GO" id="GO:0046306">
    <property type="term" value="P:alkanesulfonate catabolic process"/>
    <property type="evidence" value="ECO:0007669"/>
    <property type="project" value="TreeGrafter"/>
</dbReference>
<dbReference type="InterPro" id="IPR036661">
    <property type="entry name" value="Luciferase-like_sf"/>
</dbReference>
<evidence type="ECO:0000256" key="1">
    <source>
        <dbReference type="ARBA" id="ARBA00022630"/>
    </source>
</evidence>
<dbReference type="Pfam" id="PF00296">
    <property type="entry name" value="Bac_luciferase"/>
    <property type="match status" value="1"/>
</dbReference>
<organism evidence="6 7">
    <name type="scientific">Amycolatopsis pretoriensis</name>
    <dbReference type="NCBI Taxonomy" id="218821"/>
    <lineage>
        <taxon>Bacteria</taxon>
        <taxon>Bacillati</taxon>
        <taxon>Actinomycetota</taxon>
        <taxon>Actinomycetes</taxon>
        <taxon>Pseudonocardiales</taxon>
        <taxon>Pseudonocardiaceae</taxon>
        <taxon>Amycolatopsis</taxon>
    </lineage>
</organism>